<dbReference type="KEGG" id="kim:G3T16_15195"/>
<keyword evidence="1" id="KW-1133">Transmembrane helix</keyword>
<feature type="transmembrane region" description="Helical" evidence="1">
    <location>
        <begin position="322"/>
        <end position="345"/>
    </location>
</feature>
<feature type="transmembrane region" description="Helical" evidence="1">
    <location>
        <begin position="167"/>
        <end position="190"/>
    </location>
</feature>
<name>A0A6C0U2Z7_9GAMM</name>
<feature type="transmembrane region" description="Helical" evidence="1">
    <location>
        <begin position="12"/>
        <end position="34"/>
    </location>
</feature>
<keyword evidence="1" id="KW-0472">Membrane</keyword>
<organism evidence="2 3">
    <name type="scientific">Kineobactrum salinum</name>
    <dbReference type="NCBI Taxonomy" id="2708301"/>
    <lineage>
        <taxon>Bacteria</taxon>
        <taxon>Pseudomonadati</taxon>
        <taxon>Pseudomonadota</taxon>
        <taxon>Gammaproteobacteria</taxon>
        <taxon>Cellvibrionales</taxon>
        <taxon>Halieaceae</taxon>
        <taxon>Kineobactrum</taxon>
    </lineage>
</organism>
<keyword evidence="1" id="KW-0812">Transmembrane</keyword>
<evidence type="ECO:0000256" key="1">
    <source>
        <dbReference type="SAM" id="Phobius"/>
    </source>
</evidence>
<protein>
    <submittedName>
        <fullName evidence="2">NnrS family protein</fullName>
    </submittedName>
</protein>
<evidence type="ECO:0000313" key="3">
    <source>
        <dbReference type="Proteomes" id="UP000477680"/>
    </source>
</evidence>
<accession>A0A6C0U2Z7</accession>
<proteinExistence type="predicted"/>
<feature type="transmembrane region" description="Helical" evidence="1">
    <location>
        <begin position="258"/>
        <end position="276"/>
    </location>
</feature>
<dbReference type="Pfam" id="PF05940">
    <property type="entry name" value="NnrS"/>
    <property type="match status" value="1"/>
</dbReference>
<feature type="transmembrane region" description="Helical" evidence="1">
    <location>
        <begin position="226"/>
        <end position="246"/>
    </location>
</feature>
<feature type="transmembrane region" description="Helical" evidence="1">
    <location>
        <begin position="202"/>
        <end position="220"/>
    </location>
</feature>
<keyword evidence="3" id="KW-1185">Reference proteome</keyword>
<feature type="transmembrane region" description="Helical" evidence="1">
    <location>
        <begin position="82"/>
        <end position="101"/>
    </location>
</feature>
<feature type="transmembrane region" description="Helical" evidence="1">
    <location>
        <begin position="288"/>
        <end position="310"/>
    </location>
</feature>
<reference evidence="2 3" key="1">
    <citation type="submission" date="2020-02" db="EMBL/GenBank/DDBJ databases">
        <title>Genome sequencing for Kineobactrum sp. M2.</title>
        <authorList>
            <person name="Park S.-J."/>
        </authorList>
    </citation>
    <scope>NUCLEOTIDE SEQUENCE [LARGE SCALE GENOMIC DNA]</scope>
    <source>
        <strain evidence="2 3">M2</strain>
    </source>
</reference>
<feature type="transmembrane region" description="Helical" evidence="1">
    <location>
        <begin position="138"/>
        <end position="161"/>
    </location>
</feature>
<evidence type="ECO:0000313" key="2">
    <source>
        <dbReference type="EMBL" id="QIB66542.1"/>
    </source>
</evidence>
<dbReference type="InterPro" id="IPR010266">
    <property type="entry name" value="NnrS"/>
</dbReference>
<dbReference type="RefSeq" id="WP_163495976.1">
    <property type="nucleotide sequence ID" value="NZ_CP048711.1"/>
</dbReference>
<feature type="transmembrane region" description="Helical" evidence="1">
    <location>
        <begin position="107"/>
        <end position="126"/>
    </location>
</feature>
<dbReference type="AlphaFoldDB" id="A0A6C0U2Z7"/>
<gene>
    <name evidence="2" type="ORF">G3T16_15195</name>
</gene>
<dbReference type="EMBL" id="CP048711">
    <property type="protein sequence ID" value="QIB66542.1"/>
    <property type="molecule type" value="Genomic_DNA"/>
</dbReference>
<feature type="transmembrane region" description="Helical" evidence="1">
    <location>
        <begin position="54"/>
        <end position="75"/>
    </location>
</feature>
<sequence length="383" mass="41940">MRPLAQLFAYPFRIFFASAAAWAVLSVSLWALHMNGVVSLPFAHASLTWHRHEMLFGFLNPAIAGLLLTAVCVWTSTERLHGAPLALLWLIWLGGRVTATFGGEGLAGWSIAFDLAFLPLVAFDAARRIIGARQWRQLVLLLILFLLWLMEMGSLVGQSVVFTNGGLVLAGALMLVVGGRITPTFSASWLRTHGGNAEKVRSLPILEGALLVSLFFLLVSTLFEHYLMVSLFAVVTSGLTLIRLSLWRGWLVREEPLLWILHLSLLWIPIALLLLAGHHGLGWPATGWQHALGIGAMGGLILGVMTRVALGHTGRPLRLLPGMVTAYGLIQVAVAARLLTVFAVIPWQWGITLSSFAWVAAFILFLWRYLPVLWSPRADGKAG</sequence>
<dbReference type="Proteomes" id="UP000477680">
    <property type="component" value="Chromosome"/>
</dbReference>
<feature type="transmembrane region" description="Helical" evidence="1">
    <location>
        <begin position="351"/>
        <end position="370"/>
    </location>
</feature>